<dbReference type="Gene3D" id="2.60.40.10">
    <property type="entry name" value="Immunoglobulins"/>
    <property type="match status" value="1"/>
</dbReference>
<dbReference type="InterPro" id="IPR013783">
    <property type="entry name" value="Ig-like_fold"/>
</dbReference>
<dbReference type="eggNOG" id="COG5456">
    <property type="taxonomic scope" value="Bacteria"/>
</dbReference>
<feature type="transmembrane region" description="Helical" evidence="1">
    <location>
        <begin position="86"/>
        <end position="108"/>
    </location>
</feature>
<evidence type="ECO:0000313" key="3">
    <source>
        <dbReference type="Proteomes" id="UP000015559"/>
    </source>
</evidence>
<dbReference type="RefSeq" id="WP_009207597.1">
    <property type="nucleotide sequence ID" value="NC_022357.1"/>
</dbReference>
<proteinExistence type="predicted"/>
<dbReference type="OrthoDB" id="8559928at2"/>
<dbReference type="STRING" id="1163617.SCD_n02644"/>
<sequence>MTVTLFGGAALIALLYFGLRFVGVSNYWRGVISGALPTLAIMFYSLSHWPGGDVVALHLALYVATAIVLTLTGDRKAGAPRQRMHWIPKIIVGFFLTLALLMAAFVTISISGLPPSIAKWVMPNAGDKPVYTGFSGEVPHDEAAAKVVSQYMKKSLRQRELGWRIEVAGLDQIKLGQASEVTVSASDEAQQPLEGATVTLTIKHPADGADMGKSTNLSASAPGRYRALVGMDRPGQWVAVLLIERGQDKFETAKEIIVPAF</sequence>
<evidence type="ECO:0000256" key="1">
    <source>
        <dbReference type="SAM" id="Phobius"/>
    </source>
</evidence>
<dbReference type="AlphaFoldDB" id="S6ANJ5"/>
<keyword evidence="1" id="KW-0812">Transmembrane</keyword>
<name>S6ANJ5_SULDS</name>
<accession>S6ANJ5</accession>
<dbReference type="Pfam" id="PF05751">
    <property type="entry name" value="FixH"/>
    <property type="match status" value="1"/>
</dbReference>
<dbReference type="HOGENOM" id="CLU_091637_0_0_4"/>
<gene>
    <name evidence="2" type="ORF">SCD_n02644</name>
</gene>
<keyword evidence="3" id="KW-1185">Reference proteome</keyword>
<keyword evidence="1" id="KW-1133">Transmembrane helix</keyword>
<dbReference type="Proteomes" id="UP000015559">
    <property type="component" value="Chromosome"/>
</dbReference>
<dbReference type="InterPro" id="IPR008620">
    <property type="entry name" value="FixH"/>
</dbReference>
<keyword evidence="1" id="KW-0472">Membrane</keyword>
<organism evidence="2 3">
    <name type="scientific">Sulfuricella denitrificans (strain DSM 22764 / NBRC 105220 / skB26)</name>
    <dbReference type="NCBI Taxonomy" id="1163617"/>
    <lineage>
        <taxon>Bacteria</taxon>
        <taxon>Pseudomonadati</taxon>
        <taxon>Pseudomonadota</taxon>
        <taxon>Betaproteobacteria</taxon>
        <taxon>Nitrosomonadales</taxon>
        <taxon>Sulfuricellaceae</taxon>
        <taxon>Sulfuricella</taxon>
    </lineage>
</organism>
<evidence type="ECO:0000313" key="2">
    <source>
        <dbReference type="EMBL" id="BAN36444.1"/>
    </source>
</evidence>
<dbReference type="EMBL" id="AP013066">
    <property type="protein sequence ID" value="BAN36444.1"/>
    <property type="molecule type" value="Genomic_DNA"/>
</dbReference>
<dbReference type="KEGG" id="sdr:SCD_n02644"/>
<feature type="transmembrane region" description="Helical" evidence="1">
    <location>
        <begin position="30"/>
        <end position="49"/>
    </location>
</feature>
<protein>
    <submittedName>
        <fullName evidence="2">FixH family protein</fullName>
    </submittedName>
</protein>
<feature type="transmembrane region" description="Helical" evidence="1">
    <location>
        <begin position="6"/>
        <end position="23"/>
    </location>
</feature>
<reference evidence="2 3" key="1">
    <citation type="journal article" date="2012" name="Appl. Environ. Microbiol.">
        <title>Draft genome sequence of a psychrotolerant sulfur-oxidizing bacterium, Sulfuricella denitrificans skB26, and proteomic insights into cold adaptation.</title>
        <authorList>
            <person name="Watanabe T."/>
            <person name="Kojima H."/>
            <person name="Fukui M."/>
        </authorList>
    </citation>
    <scope>NUCLEOTIDE SEQUENCE [LARGE SCALE GENOMIC DNA]</scope>
    <source>
        <strain evidence="3">skB26</strain>
    </source>
</reference>
<feature type="transmembrane region" description="Helical" evidence="1">
    <location>
        <begin position="55"/>
        <end position="74"/>
    </location>
</feature>